<evidence type="ECO:0000313" key="2">
    <source>
        <dbReference type="EMBL" id="GMF81158.1"/>
    </source>
</evidence>
<feature type="compositionally biased region" description="Basic and acidic residues" evidence="1">
    <location>
        <begin position="113"/>
        <end position="122"/>
    </location>
</feature>
<dbReference type="OrthoDB" id="10507855at2759"/>
<comment type="caution">
    <text evidence="2">The sequence shown here is derived from an EMBL/GenBank/DDBJ whole genome shotgun (WGS) entry which is preliminary data.</text>
</comment>
<evidence type="ECO:0000313" key="3">
    <source>
        <dbReference type="Proteomes" id="UP001165121"/>
    </source>
</evidence>
<feature type="region of interest" description="Disordered" evidence="1">
    <location>
        <begin position="106"/>
        <end position="136"/>
    </location>
</feature>
<sequence length="284" mass="31516">MYLYRTTMSGLHNPDGAADTFAGVNMVTMNVESELPRSETNTPASTIKADFAMLESNTPVVCSHQHSKRHDKNNLPPALPMPKIIGPAAPPSVNVQAKRTSFIAMLGGSSDRGLPRPRDNSRRGRSRFQNGVQYPRSSFLPNNSALSTGFPPSLPATSAMSRPSRQLNKVGLYELKEHLWKASVSSTDSFNLTVDSSQHYGNQCHPEHLLYFTHAFETSQTTVKNFGSVHDELRCSTIYMPLPRESVATMIDAVRVSALEDDEKCRFCLKCLTWSTGAYYRKRA</sequence>
<dbReference type="AlphaFoldDB" id="A0A9W6YLU5"/>
<dbReference type="EMBL" id="BSXT01010600">
    <property type="protein sequence ID" value="GMF81158.1"/>
    <property type="molecule type" value="Genomic_DNA"/>
</dbReference>
<gene>
    <name evidence="2" type="ORF">Pfra01_002871800</name>
</gene>
<evidence type="ECO:0000256" key="1">
    <source>
        <dbReference type="SAM" id="MobiDB-lite"/>
    </source>
</evidence>
<dbReference type="Proteomes" id="UP001165121">
    <property type="component" value="Unassembled WGS sequence"/>
</dbReference>
<organism evidence="2 3">
    <name type="scientific">Phytophthora fragariaefolia</name>
    <dbReference type="NCBI Taxonomy" id="1490495"/>
    <lineage>
        <taxon>Eukaryota</taxon>
        <taxon>Sar</taxon>
        <taxon>Stramenopiles</taxon>
        <taxon>Oomycota</taxon>
        <taxon>Peronosporomycetes</taxon>
        <taxon>Peronosporales</taxon>
        <taxon>Peronosporaceae</taxon>
        <taxon>Phytophthora</taxon>
    </lineage>
</organism>
<accession>A0A9W6YLU5</accession>
<name>A0A9W6YLU5_9STRA</name>
<protein>
    <submittedName>
        <fullName evidence="2">Unnamed protein product</fullName>
    </submittedName>
</protein>
<reference evidence="2" key="1">
    <citation type="submission" date="2023-04" db="EMBL/GenBank/DDBJ databases">
        <title>Phytophthora fragariaefolia NBRC 109709.</title>
        <authorList>
            <person name="Ichikawa N."/>
            <person name="Sato H."/>
            <person name="Tonouchi N."/>
        </authorList>
    </citation>
    <scope>NUCLEOTIDE SEQUENCE</scope>
    <source>
        <strain evidence="2">NBRC 109709</strain>
    </source>
</reference>
<proteinExistence type="predicted"/>
<keyword evidence="3" id="KW-1185">Reference proteome</keyword>